<organism evidence="1 2">
    <name type="scientific">Brachyspira murdochii</name>
    <dbReference type="NCBI Taxonomy" id="84378"/>
    <lineage>
        <taxon>Bacteria</taxon>
        <taxon>Pseudomonadati</taxon>
        <taxon>Spirochaetota</taxon>
        <taxon>Spirochaetia</taxon>
        <taxon>Brachyspirales</taxon>
        <taxon>Brachyspiraceae</taxon>
        <taxon>Brachyspira</taxon>
    </lineage>
</organism>
<evidence type="ECO:0000313" key="2">
    <source>
        <dbReference type="Proteomes" id="UP000238924"/>
    </source>
</evidence>
<comment type="caution">
    <text evidence="1">The sequence shown here is derived from an EMBL/GenBank/DDBJ whole genome shotgun (WGS) entry which is preliminary data.</text>
</comment>
<protein>
    <submittedName>
        <fullName evidence="1">Hvp 28 VSH-1 tail protein</fullName>
    </submittedName>
</protein>
<dbReference type="EMBL" id="JJMJ01000224">
    <property type="protein sequence ID" value="PPS21230.1"/>
    <property type="molecule type" value="Genomic_DNA"/>
</dbReference>
<reference evidence="1 2" key="1">
    <citation type="submission" date="2014-04" db="EMBL/GenBank/DDBJ databases">
        <title>Whole genome sequence of 'Brachyspira hampsonii' D13-03603F2.</title>
        <authorList>
            <person name="Patterson A.H."/>
            <person name="Chaban B."/>
            <person name="Fernando C."/>
            <person name="Harding J.C."/>
            <person name="Hill J.E."/>
        </authorList>
    </citation>
    <scope>NUCLEOTIDE SEQUENCE [LARGE SCALE GENOMIC DNA]</scope>
    <source>
        <strain evidence="1 2">D13-03603F2</strain>
    </source>
</reference>
<keyword evidence="2" id="KW-1185">Reference proteome</keyword>
<accession>A0ABX5B1Y0</accession>
<dbReference type="Proteomes" id="UP000238924">
    <property type="component" value="Unassembled WGS sequence"/>
</dbReference>
<evidence type="ECO:0000313" key="1">
    <source>
        <dbReference type="EMBL" id="PPS21230.1"/>
    </source>
</evidence>
<sequence>MNIVIFNNNKVKEIISTDENIEIALKKLKNQGFIDDNDEYKVFDNVQNMGVKDIRAIKNDGSVMSIEEQIENKILILEKDEEIRNGQIYKLDKNIQEDLIKLIELGIEKLEPTQKIEISEDGTKYIIEKSMEEKLRENLITQEEYDNYIIQIRQMQYQTNLDGARAELLDSVLSNLSNQGLLTEEQKTQLDMLNNKRIEIKESNPKSDILLNA</sequence>
<dbReference type="RefSeq" id="WP_104619019.1">
    <property type="nucleotide sequence ID" value="NZ_JJMJ01000224.1"/>
</dbReference>
<proteinExistence type="predicted"/>
<name>A0ABX5B1Y0_9SPIR</name>
<gene>
    <name evidence="1" type="ORF">DJ52_12445</name>
</gene>